<feature type="region of interest" description="Disordered" evidence="1">
    <location>
        <begin position="1"/>
        <end position="21"/>
    </location>
</feature>
<sequence>MAVGAKGRASGVGISGGSDDWASETIGWTAAAMKQPARSTVRLEEIAATFLNMA</sequence>
<proteinExistence type="predicted"/>
<evidence type="ECO:0000256" key="1">
    <source>
        <dbReference type="SAM" id="MobiDB-lite"/>
    </source>
</evidence>
<accession>A0A0E1X3R5</accession>
<dbReference type="AlphaFoldDB" id="A0A0E1X3R5"/>
<evidence type="ECO:0000313" key="2">
    <source>
        <dbReference type="EMBL" id="EEZ30801.1"/>
    </source>
</evidence>
<organism evidence="2">
    <name type="scientific">Brucella pinnipedialis M292/94/1</name>
    <dbReference type="NCBI Taxonomy" id="520462"/>
    <lineage>
        <taxon>Bacteria</taxon>
        <taxon>Pseudomonadati</taxon>
        <taxon>Pseudomonadota</taxon>
        <taxon>Alphaproteobacteria</taxon>
        <taxon>Hyphomicrobiales</taxon>
        <taxon>Brucellaceae</taxon>
        <taxon>Brucella/Ochrobactrum group</taxon>
        <taxon>Brucella</taxon>
    </lineage>
</organism>
<dbReference type="Proteomes" id="UP000004659">
    <property type="component" value="Unassembled WGS sequence"/>
</dbReference>
<protein>
    <submittedName>
        <fullName evidence="2">Uncharacterized protein</fullName>
    </submittedName>
</protein>
<dbReference type="EMBL" id="EQ999546">
    <property type="protein sequence ID" value="EEZ30801.1"/>
    <property type="molecule type" value="Genomic_DNA"/>
</dbReference>
<gene>
    <name evidence="2" type="ORF">BALG_00922</name>
</gene>
<name>A0A0E1X3R5_9HYPH</name>
<dbReference type="HOGENOM" id="CLU_3041085_0_0_5"/>
<reference evidence="2" key="1">
    <citation type="submission" date="2009-01" db="EMBL/GenBank/DDBJ databases">
        <title>The Genome Sequence of Brucella pinnipedialis M292/94/1.</title>
        <authorList>
            <consortium name="The Broad Institute Genome Sequencing Platform"/>
            <person name="Ward D."/>
            <person name="Young S.K."/>
            <person name="Kodira C.D."/>
            <person name="Zeng Q."/>
            <person name="Koehrsen M."/>
            <person name="Alvarado L."/>
            <person name="Berlin A."/>
            <person name="Borenstein D."/>
            <person name="Chen Z."/>
            <person name="Engels R."/>
            <person name="Freedman E."/>
            <person name="Gellesch M."/>
            <person name="Goldberg J."/>
            <person name="Griggs A."/>
            <person name="Gujja S."/>
            <person name="Heiman D."/>
            <person name="Hepburn T."/>
            <person name="Howarth C."/>
            <person name="Jen D."/>
            <person name="Larson L."/>
            <person name="Lewis B."/>
            <person name="Mehta T."/>
            <person name="Park D."/>
            <person name="Pearson M."/>
            <person name="Roberts A."/>
            <person name="Saif S."/>
            <person name="Shea T."/>
            <person name="Shenoy N."/>
            <person name="Sisk P."/>
            <person name="Stolte C."/>
            <person name="Sykes S."/>
            <person name="Walk T."/>
            <person name="White J."/>
            <person name="Yandava C."/>
            <person name="Whatmore A.M."/>
            <person name="Perrett L.L."/>
            <person name="O'Callaghan D."/>
            <person name="Nusbaum C."/>
            <person name="Galagan J."/>
            <person name="Birren B."/>
        </authorList>
    </citation>
    <scope>NUCLEOTIDE SEQUENCE [LARGE SCALE GENOMIC DNA]</scope>
    <source>
        <strain evidence="2">M292/94/1</strain>
    </source>
</reference>